<dbReference type="AlphaFoldDB" id="B4NUT5"/>
<accession>B4NUT5</accession>
<protein>
    <submittedName>
        <fullName evidence="2">GD24882</fullName>
    </submittedName>
</protein>
<dbReference type="PhylomeDB" id="B4NUT5"/>
<evidence type="ECO:0000313" key="3">
    <source>
        <dbReference type="Proteomes" id="UP000000304"/>
    </source>
</evidence>
<keyword evidence="3" id="KW-1185">Reference proteome</keyword>
<organism evidence="2 3">
    <name type="scientific">Drosophila simulans</name>
    <name type="common">Fruit fly</name>
    <dbReference type="NCBI Taxonomy" id="7240"/>
    <lineage>
        <taxon>Eukaryota</taxon>
        <taxon>Metazoa</taxon>
        <taxon>Ecdysozoa</taxon>
        <taxon>Arthropoda</taxon>
        <taxon>Hexapoda</taxon>
        <taxon>Insecta</taxon>
        <taxon>Pterygota</taxon>
        <taxon>Neoptera</taxon>
        <taxon>Endopterygota</taxon>
        <taxon>Diptera</taxon>
        <taxon>Brachycera</taxon>
        <taxon>Muscomorpha</taxon>
        <taxon>Ephydroidea</taxon>
        <taxon>Drosophilidae</taxon>
        <taxon>Drosophila</taxon>
        <taxon>Sophophora</taxon>
    </lineage>
</organism>
<dbReference type="OrthoDB" id="6610259at2759"/>
<dbReference type="PANTHER" id="PTHR21364">
    <property type="entry name" value="GENERAL ODORANT-BINDING PROTEIN 19A"/>
    <property type="match status" value="1"/>
</dbReference>
<sequence>MGLESGIRQIVSEMKFHLLLVCVAISLGPLPQSEAGVTEEQMWSAGKLMRDVCLPKYPKVSVEVADNIRNGHTYPIARTPTATSIASWK</sequence>
<gene>
    <name evidence="2" type="primary">Dsim\GD24882</name>
    <name evidence="2" type="ORF">Dsim_GD24882</name>
</gene>
<dbReference type="Proteomes" id="UP000000304">
    <property type="component" value="Unassembled WGS sequence"/>
</dbReference>
<reference evidence="2 3" key="1">
    <citation type="journal article" date="2007" name="Nature">
        <title>Evolution of genes and genomes on the Drosophila phylogeny.</title>
        <authorList>
            <consortium name="Drosophila 12 Genomes Consortium"/>
            <person name="Clark A.G."/>
            <person name="Eisen M.B."/>
            <person name="Smith D.R."/>
            <person name="Bergman C.M."/>
            <person name="Oliver B."/>
            <person name="Markow T.A."/>
            <person name="Kaufman T.C."/>
            <person name="Kellis M."/>
            <person name="Gelbart W."/>
            <person name="Iyer V.N."/>
            <person name="Pollard D.A."/>
            <person name="Sackton T.B."/>
            <person name="Larracuente A.M."/>
            <person name="Singh N.D."/>
            <person name="Abad J.P."/>
            <person name="Abt D.N."/>
            <person name="Adryan B."/>
            <person name="Aguade M."/>
            <person name="Akashi H."/>
            <person name="Anderson W.W."/>
            <person name="Aquadro C.F."/>
            <person name="Ardell D.H."/>
            <person name="Arguello R."/>
            <person name="Artieri C.G."/>
            <person name="Barbash D.A."/>
            <person name="Barker D."/>
            <person name="Barsanti P."/>
            <person name="Batterham P."/>
            <person name="Batzoglou S."/>
            <person name="Begun D."/>
            <person name="Bhutkar A."/>
            <person name="Blanco E."/>
            <person name="Bosak S.A."/>
            <person name="Bradley R.K."/>
            <person name="Brand A.D."/>
            <person name="Brent M.R."/>
            <person name="Brooks A.N."/>
            <person name="Brown R.H."/>
            <person name="Butlin R.K."/>
            <person name="Caggese C."/>
            <person name="Calvi B.R."/>
            <person name="Bernardo de Carvalho A."/>
            <person name="Caspi A."/>
            <person name="Castrezana S."/>
            <person name="Celniker S.E."/>
            <person name="Chang J.L."/>
            <person name="Chapple C."/>
            <person name="Chatterji S."/>
            <person name="Chinwalla A."/>
            <person name="Civetta A."/>
            <person name="Clifton S.W."/>
            <person name="Comeron J.M."/>
            <person name="Costello J.C."/>
            <person name="Coyne J.A."/>
            <person name="Daub J."/>
            <person name="David R.G."/>
            <person name="Delcher A.L."/>
            <person name="Delehaunty K."/>
            <person name="Do C.B."/>
            <person name="Ebling H."/>
            <person name="Edwards K."/>
            <person name="Eickbush T."/>
            <person name="Evans J.D."/>
            <person name="Filipski A."/>
            <person name="Findeiss S."/>
            <person name="Freyhult E."/>
            <person name="Fulton L."/>
            <person name="Fulton R."/>
            <person name="Garcia A.C."/>
            <person name="Gardiner A."/>
            <person name="Garfield D.A."/>
            <person name="Garvin B.E."/>
            <person name="Gibson G."/>
            <person name="Gilbert D."/>
            <person name="Gnerre S."/>
            <person name="Godfrey J."/>
            <person name="Good R."/>
            <person name="Gotea V."/>
            <person name="Gravely B."/>
            <person name="Greenberg A.J."/>
            <person name="Griffiths-Jones S."/>
            <person name="Gross S."/>
            <person name="Guigo R."/>
            <person name="Gustafson E.A."/>
            <person name="Haerty W."/>
            <person name="Hahn M.W."/>
            <person name="Halligan D.L."/>
            <person name="Halpern A.L."/>
            <person name="Halter G.M."/>
            <person name="Han M.V."/>
            <person name="Heger A."/>
            <person name="Hillier L."/>
            <person name="Hinrichs A.S."/>
            <person name="Holmes I."/>
            <person name="Hoskins R.A."/>
            <person name="Hubisz M.J."/>
            <person name="Hultmark D."/>
            <person name="Huntley M.A."/>
            <person name="Jaffe D.B."/>
            <person name="Jagadeeshan S."/>
            <person name="Jeck W.R."/>
            <person name="Johnson J."/>
            <person name="Jones C.D."/>
            <person name="Jordan W.C."/>
            <person name="Karpen G.H."/>
            <person name="Kataoka E."/>
            <person name="Keightley P.D."/>
            <person name="Kheradpour P."/>
            <person name="Kirkness E.F."/>
            <person name="Koerich L.B."/>
            <person name="Kristiansen K."/>
            <person name="Kudrna D."/>
            <person name="Kulathinal R.J."/>
            <person name="Kumar S."/>
            <person name="Kwok R."/>
            <person name="Lander E."/>
            <person name="Langley C.H."/>
            <person name="Lapoint R."/>
            <person name="Lazzaro B.P."/>
            <person name="Lee S.J."/>
            <person name="Levesque L."/>
            <person name="Li R."/>
            <person name="Lin C.F."/>
            <person name="Lin M.F."/>
            <person name="Lindblad-Toh K."/>
            <person name="Llopart A."/>
            <person name="Long M."/>
            <person name="Low L."/>
            <person name="Lozovsky E."/>
            <person name="Lu J."/>
            <person name="Luo M."/>
            <person name="Machado C.A."/>
            <person name="Makalowski W."/>
            <person name="Marzo M."/>
            <person name="Matsuda M."/>
            <person name="Matzkin L."/>
            <person name="McAllister B."/>
            <person name="McBride C.S."/>
            <person name="McKernan B."/>
            <person name="McKernan K."/>
            <person name="Mendez-Lago M."/>
            <person name="Minx P."/>
            <person name="Mollenhauer M.U."/>
            <person name="Montooth K."/>
            <person name="Mount S.M."/>
            <person name="Mu X."/>
            <person name="Myers E."/>
            <person name="Negre B."/>
            <person name="Newfeld S."/>
            <person name="Nielsen R."/>
            <person name="Noor M.A."/>
            <person name="O'Grady P."/>
            <person name="Pachter L."/>
            <person name="Papaceit M."/>
            <person name="Parisi M.J."/>
            <person name="Parisi M."/>
            <person name="Parts L."/>
            <person name="Pedersen J.S."/>
            <person name="Pesole G."/>
            <person name="Phillippy A.M."/>
            <person name="Ponting C.P."/>
            <person name="Pop M."/>
            <person name="Porcelli D."/>
            <person name="Powell J.R."/>
            <person name="Prohaska S."/>
            <person name="Pruitt K."/>
            <person name="Puig M."/>
            <person name="Quesneville H."/>
            <person name="Ram K.R."/>
            <person name="Rand D."/>
            <person name="Rasmussen M.D."/>
            <person name="Reed L.K."/>
            <person name="Reenan R."/>
            <person name="Reily A."/>
            <person name="Remington K.A."/>
            <person name="Rieger T.T."/>
            <person name="Ritchie M.G."/>
            <person name="Robin C."/>
            <person name="Rogers Y.H."/>
            <person name="Rohde C."/>
            <person name="Rozas J."/>
            <person name="Rubenfield M.J."/>
            <person name="Ruiz A."/>
            <person name="Russo S."/>
            <person name="Salzberg S.L."/>
            <person name="Sanchez-Gracia A."/>
            <person name="Saranga D.J."/>
            <person name="Sato H."/>
            <person name="Schaeffer S.W."/>
            <person name="Schatz M.C."/>
            <person name="Schlenke T."/>
            <person name="Schwartz R."/>
            <person name="Segarra C."/>
            <person name="Singh R.S."/>
            <person name="Sirot L."/>
            <person name="Sirota M."/>
            <person name="Sisneros N.B."/>
            <person name="Smith C.D."/>
            <person name="Smith T.F."/>
            <person name="Spieth J."/>
            <person name="Stage D.E."/>
            <person name="Stark A."/>
            <person name="Stephan W."/>
            <person name="Strausberg R.L."/>
            <person name="Strempel S."/>
            <person name="Sturgill D."/>
            <person name="Sutton G."/>
            <person name="Sutton G.G."/>
            <person name="Tao W."/>
            <person name="Teichmann S."/>
            <person name="Tobari Y.N."/>
            <person name="Tomimura Y."/>
            <person name="Tsolas J.M."/>
            <person name="Valente V.L."/>
            <person name="Venter E."/>
            <person name="Venter J.C."/>
            <person name="Vicario S."/>
            <person name="Vieira F.G."/>
            <person name="Vilella A.J."/>
            <person name="Villasante A."/>
            <person name="Walenz B."/>
            <person name="Wang J."/>
            <person name="Wasserman M."/>
            <person name="Watts T."/>
            <person name="Wilson D."/>
            <person name="Wilson R.K."/>
            <person name="Wing R.A."/>
            <person name="Wolfner M.F."/>
            <person name="Wong A."/>
            <person name="Wong G.K."/>
            <person name="Wu C.I."/>
            <person name="Wu G."/>
            <person name="Yamamoto D."/>
            <person name="Yang H.P."/>
            <person name="Yang S.P."/>
            <person name="Yorke J.A."/>
            <person name="Yoshida K."/>
            <person name="Zdobnov E."/>
            <person name="Zhang P."/>
            <person name="Zhang Y."/>
            <person name="Zimin A.V."/>
            <person name="Baldwin J."/>
            <person name="Abdouelleil A."/>
            <person name="Abdulkadir J."/>
            <person name="Abebe A."/>
            <person name="Abera B."/>
            <person name="Abreu J."/>
            <person name="Acer S.C."/>
            <person name="Aftuck L."/>
            <person name="Alexander A."/>
            <person name="An P."/>
            <person name="Anderson E."/>
            <person name="Anderson S."/>
            <person name="Arachi H."/>
            <person name="Azer M."/>
            <person name="Bachantsang P."/>
            <person name="Barry A."/>
            <person name="Bayul T."/>
            <person name="Berlin A."/>
            <person name="Bessette D."/>
            <person name="Bloom T."/>
            <person name="Blye J."/>
            <person name="Boguslavskiy L."/>
            <person name="Bonnet C."/>
            <person name="Boukhgalter B."/>
            <person name="Bourzgui I."/>
            <person name="Brown A."/>
            <person name="Cahill P."/>
            <person name="Channer S."/>
            <person name="Cheshatsang Y."/>
            <person name="Chuda L."/>
            <person name="Citroen M."/>
            <person name="Collymore A."/>
            <person name="Cooke P."/>
            <person name="Costello M."/>
            <person name="D'Aco K."/>
            <person name="Daza R."/>
            <person name="De Haan G."/>
            <person name="DeGray S."/>
            <person name="DeMaso C."/>
            <person name="Dhargay N."/>
            <person name="Dooley K."/>
            <person name="Dooley E."/>
            <person name="Doricent M."/>
            <person name="Dorje P."/>
            <person name="Dorjee K."/>
            <person name="Dupes A."/>
            <person name="Elong R."/>
            <person name="Falk J."/>
            <person name="Farina A."/>
            <person name="Faro S."/>
            <person name="Ferguson D."/>
            <person name="Fisher S."/>
            <person name="Foley C.D."/>
            <person name="Franke A."/>
            <person name="Friedrich D."/>
            <person name="Gadbois L."/>
            <person name="Gearin G."/>
            <person name="Gearin C.R."/>
            <person name="Giannoukos G."/>
            <person name="Goode T."/>
            <person name="Graham J."/>
            <person name="Grandbois E."/>
            <person name="Grewal S."/>
            <person name="Gyaltsen K."/>
            <person name="Hafez N."/>
            <person name="Hagos B."/>
            <person name="Hall J."/>
            <person name="Henson C."/>
            <person name="Hollinger A."/>
            <person name="Honan T."/>
            <person name="Huard M.D."/>
            <person name="Hughes L."/>
            <person name="Hurhula B."/>
            <person name="Husby M.E."/>
            <person name="Kamat A."/>
            <person name="Kanga B."/>
            <person name="Kashin S."/>
            <person name="Khazanovich D."/>
            <person name="Kisner P."/>
            <person name="Lance K."/>
            <person name="Lara M."/>
            <person name="Lee W."/>
            <person name="Lennon N."/>
            <person name="Letendre F."/>
            <person name="LeVine R."/>
            <person name="Lipovsky A."/>
            <person name="Liu X."/>
            <person name="Liu J."/>
            <person name="Liu S."/>
            <person name="Lokyitsang T."/>
            <person name="Lokyitsang Y."/>
            <person name="Lubonja R."/>
            <person name="Lui A."/>
            <person name="MacDonald P."/>
            <person name="Magnisalis V."/>
            <person name="Maru K."/>
            <person name="Matthews C."/>
            <person name="McCusker W."/>
            <person name="McDonough S."/>
            <person name="Mehta T."/>
            <person name="Meldrim J."/>
            <person name="Meneus L."/>
            <person name="Mihai O."/>
            <person name="Mihalev A."/>
            <person name="Mihova T."/>
            <person name="Mittelman R."/>
            <person name="Mlenga V."/>
            <person name="Montmayeur A."/>
            <person name="Mulrain L."/>
            <person name="Navidi A."/>
            <person name="Naylor J."/>
            <person name="Negash T."/>
            <person name="Nguyen T."/>
            <person name="Nguyen N."/>
            <person name="Nicol R."/>
            <person name="Norbu C."/>
            <person name="Norbu N."/>
            <person name="Novod N."/>
            <person name="O'Neill B."/>
            <person name="Osman S."/>
            <person name="Markiewicz E."/>
            <person name="Oyono O.L."/>
            <person name="Patti C."/>
            <person name="Phunkhang P."/>
            <person name="Pierre F."/>
            <person name="Priest M."/>
            <person name="Raghuraman S."/>
            <person name="Rege F."/>
            <person name="Reyes R."/>
            <person name="Rise C."/>
            <person name="Rogov P."/>
            <person name="Ross K."/>
            <person name="Ryan E."/>
            <person name="Settipalli S."/>
            <person name="Shea T."/>
            <person name="Sherpa N."/>
            <person name="Shi L."/>
            <person name="Shih D."/>
            <person name="Sparrow T."/>
            <person name="Spaulding J."/>
            <person name="Stalker J."/>
            <person name="Stange-Thomann N."/>
            <person name="Stavropoulos S."/>
            <person name="Stone C."/>
            <person name="Strader C."/>
            <person name="Tesfaye S."/>
            <person name="Thomson T."/>
            <person name="Thoulutsang Y."/>
            <person name="Thoulutsang D."/>
            <person name="Topham K."/>
            <person name="Topping I."/>
            <person name="Tsamla T."/>
            <person name="Vassiliev H."/>
            <person name="Vo A."/>
            <person name="Wangchuk T."/>
            <person name="Wangdi T."/>
            <person name="Weiand M."/>
            <person name="Wilkinson J."/>
            <person name="Wilson A."/>
            <person name="Yadav S."/>
            <person name="Young G."/>
            <person name="Yu Q."/>
            <person name="Zembek L."/>
            <person name="Zhong D."/>
            <person name="Zimmer A."/>
            <person name="Zwirko Z."/>
            <person name="Jaffe D.B."/>
            <person name="Alvarez P."/>
            <person name="Brockman W."/>
            <person name="Butler J."/>
            <person name="Chin C."/>
            <person name="Gnerre S."/>
            <person name="Grabherr M."/>
            <person name="Kleber M."/>
            <person name="Mauceli E."/>
            <person name="MacCallum I."/>
        </authorList>
    </citation>
    <scope>NUCLEOTIDE SEQUENCE [LARGE SCALE GENOMIC DNA]</scope>
    <source>
        <strain evidence="3">white501</strain>
    </source>
</reference>
<feature type="chain" id="PRO_5002820557" evidence="1">
    <location>
        <begin position="36"/>
        <end position="89"/>
    </location>
</feature>
<dbReference type="GO" id="GO:0005576">
    <property type="term" value="C:extracellular region"/>
    <property type="evidence" value="ECO:0007669"/>
    <property type="project" value="TreeGrafter"/>
</dbReference>
<dbReference type="STRING" id="7240.B4NUT5"/>
<feature type="signal peptide" evidence="1">
    <location>
        <begin position="1"/>
        <end position="35"/>
    </location>
</feature>
<dbReference type="HOGENOM" id="CLU_2457184_0_0_1"/>
<evidence type="ECO:0000313" key="2">
    <source>
        <dbReference type="EMBL" id="EDX16366.1"/>
    </source>
</evidence>
<keyword evidence="1" id="KW-0732">Signal</keyword>
<proteinExistence type="predicted"/>
<evidence type="ECO:0000256" key="1">
    <source>
        <dbReference type="SAM" id="SignalP"/>
    </source>
</evidence>
<name>B4NUT5_DROSI</name>
<dbReference type="PANTHER" id="PTHR21364:SF2">
    <property type="entry name" value="GENERAL ODORANT-BINDING PROTEIN 19A"/>
    <property type="match status" value="1"/>
</dbReference>
<dbReference type="GO" id="GO:0035275">
    <property type="term" value="F:dibutyl phthalate binding"/>
    <property type="evidence" value="ECO:0007669"/>
    <property type="project" value="TreeGrafter"/>
</dbReference>
<dbReference type="GO" id="GO:0042048">
    <property type="term" value="P:olfactory behavior"/>
    <property type="evidence" value="ECO:0007669"/>
    <property type="project" value="TreeGrafter"/>
</dbReference>
<dbReference type="EMBL" id="CH984240">
    <property type="protein sequence ID" value="EDX16366.1"/>
    <property type="molecule type" value="Genomic_DNA"/>
</dbReference>
<dbReference type="GO" id="GO:0007608">
    <property type="term" value="P:sensory perception of smell"/>
    <property type="evidence" value="ECO:0007669"/>
    <property type="project" value="TreeGrafter"/>
</dbReference>